<gene>
    <name evidence="1" type="ORF">PR048_004523</name>
</gene>
<comment type="caution">
    <text evidence="1">The sequence shown here is derived from an EMBL/GenBank/DDBJ whole genome shotgun (WGS) entry which is preliminary data.</text>
</comment>
<keyword evidence="2" id="KW-1185">Reference proteome</keyword>
<organism evidence="1 2">
    <name type="scientific">Dryococelus australis</name>
    <dbReference type="NCBI Taxonomy" id="614101"/>
    <lineage>
        <taxon>Eukaryota</taxon>
        <taxon>Metazoa</taxon>
        <taxon>Ecdysozoa</taxon>
        <taxon>Arthropoda</taxon>
        <taxon>Hexapoda</taxon>
        <taxon>Insecta</taxon>
        <taxon>Pterygota</taxon>
        <taxon>Neoptera</taxon>
        <taxon>Polyneoptera</taxon>
        <taxon>Phasmatodea</taxon>
        <taxon>Verophasmatodea</taxon>
        <taxon>Anareolatae</taxon>
        <taxon>Phasmatidae</taxon>
        <taxon>Eurycanthinae</taxon>
        <taxon>Dryococelus</taxon>
    </lineage>
</organism>
<dbReference type="Proteomes" id="UP001159363">
    <property type="component" value="Chromosome 2"/>
</dbReference>
<dbReference type="EMBL" id="JARBHB010000002">
    <property type="protein sequence ID" value="KAJ8891958.1"/>
    <property type="molecule type" value="Genomic_DNA"/>
</dbReference>
<evidence type="ECO:0000313" key="1">
    <source>
        <dbReference type="EMBL" id="KAJ8891958.1"/>
    </source>
</evidence>
<protein>
    <submittedName>
        <fullName evidence="1">Uncharacterized protein</fullName>
    </submittedName>
</protein>
<name>A0ABQ9I5N5_9NEOP</name>
<evidence type="ECO:0000313" key="2">
    <source>
        <dbReference type="Proteomes" id="UP001159363"/>
    </source>
</evidence>
<accession>A0ABQ9I5N5</accession>
<reference evidence="1 2" key="1">
    <citation type="submission" date="2023-02" db="EMBL/GenBank/DDBJ databases">
        <title>LHISI_Scaffold_Assembly.</title>
        <authorList>
            <person name="Stuart O.P."/>
            <person name="Cleave R."/>
            <person name="Magrath M.J.L."/>
            <person name="Mikheyev A.S."/>
        </authorList>
    </citation>
    <scope>NUCLEOTIDE SEQUENCE [LARGE SCALE GENOMIC DNA]</scope>
    <source>
        <strain evidence="1">Daus_M_001</strain>
        <tissue evidence="1">Leg muscle</tissue>
    </source>
</reference>
<proteinExistence type="predicted"/>
<sequence>MMMASAEQCEFLLDRIPANRHQDTYSKATSDLGEQKVRRPATTESWKLTGYKGTGCRTLVTSGGELPLLSAVAVVDEPYPSCKEGAVFAVCRGLLGGERKKEGSTFQGKPPGLGAPLSWSLPGAQTELGEGEKVKGGLKGFWEGWGWKNPLGFWDFGGPRKSAAGREHCSLLLKLCPRSSGWAAAGRSLQDGGQPAPTAVITGPVHFETAAWHWENVLREAIHVVHLHTSEPFNYDVSFYAVRRFIPVKHLQGLSPQGCGKVNNKQSTDQNFLKEQEKPSLKQKQIQNHKSNMNCNPAPTALCSLTLWERAQATQQLERPHLPVPPCSLFQPPYKTTDEPYFCCLPYYKCNNTQCCRISPKGVTQYSQSSTAILRAASAREASRKDQLCAPTLKKSKLASVYPCVSATYCALTGVILTMDCQVVSNGKTAAAGGRRFGTTGLVILVQWCYLGGWIKDGCEPPLSQSYIIATPASLPFPRENVSITAGLTHIELVCVPADGIVSDGAGAVEPLCNVGRSPGLLQRQCEQKWNSFLILQLRRLLRKVDTVLCRHCAECGKDHSGNGLGLSPPWTVTSSATGRPSRRLLQEGVDPGPLAGCTITTFRWLSQLHQVFSCRTLQYGGRVLLVVNLAAGWRTRVVGFSQLWYCSRNKNLQLVCPVDVASYGLFGICSVAIHSLPECVGGEADVFCITLINQIVCCTVVIALDWVCVVSESAVESSLGLVNGAGATARVIAGLGSFGSDSLIGICGRLQLRMNQFVAEVRVTSLDSEPVTDVTHRASMPHSSQLLAPLLDNLLCQASNGHAPEQYKLLTRLQAIEVRLVPSLHLWYHGNHELSYLGLHRVLVVPKTYAFFKTSPLYWGAEDPSPHVSCHSIHRHTYLSLLDDSRSVA</sequence>